<dbReference type="InterPro" id="IPR022226">
    <property type="entry name" value="DUF3752"/>
</dbReference>
<dbReference type="InterPro" id="IPR046331">
    <property type="entry name" value="GPAM1-like"/>
</dbReference>
<feature type="domain" description="DUF3752" evidence="2">
    <location>
        <begin position="170"/>
        <end position="339"/>
    </location>
</feature>
<evidence type="ECO:0000313" key="3">
    <source>
        <dbReference type="EMBL" id="OIW26122.1"/>
    </source>
</evidence>
<dbReference type="EMBL" id="KV875101">
    <property type="protein sequence ID" value="OIW26122.1"/>
    <property type="molecule type" value="Genomic_DNA"/>
</dbReference>
<dbReference type="Pfam" id="PF12572">
    <property type="entry name" value="DUF3752"/>
    <property type="match status" value="1"/>
</dbReference>
<evidence type="ECO:0000259" key="2">
    <source>
        <dbReference type="Pfam" id="PF12572"/>
    </source>
</evidence>
<proteinExistence type="predicted"/>
<sequence length="345" mass="37185">MSSIGPRLPPHLQKRKRTPEDDDAPESPPSKTMRPANNDEIALDSSSSDDDYGPSKGPAPQKPPQHGPTLPSPTTSAPKPSIGPAMPPPPTSKPTSIGPTPPPAPLSTRPSTNPQQTSPDSDSSDSDDDYGPSLPTSTTHQSRLSALPTGPSYSSAAPEPPKRDDWMLAPPSAPTSYRERDPTKLKARKFASGRAAAGNEAHAGGVSAIWTETPEEKAKRLRDAVLGRGGAEEGARRAVEEKMVVAAPRGETADEERIRSFTEQTRGRSLYEEHQMRKNKGKEEEKAVGEGKKKGAEEEDDDPSKRAFSWEKDMKASGTISHTQRRQLLAKSADFGGRFDKGRYL</sequence>
<evidence type="ECO:0000256" key="1">
    <source>
        <dbReference type="SAM" id="MobiDB-lite"/>
    </source>
</evidence>
<dbReference type="OrthoDB" id="73491at2759"/>
<feature type="compositionally biased region" description="Polar residues" evidence="1">
    <location>
        <begin position="134"/>
        <end position="144"/>
    </location>
</feature>
<evidence type="ECO:0000313" key="4">
    <source>
        <dbReference type="Proteomes" id="UP000182658"/>
    </source>
</evidence>
<organism evidence="3 4">
    <name type="scientific">Coniochaeta ligniaria NRRL 30616</name>
    <dbReference type="NCBI Taxonomy" id="1408157"/>
    <lineage>
        <taxon>Eukaryota</taxon>
        <taxon>Fungi</taxon>
        <taxon>Dikarya</taxon>
        <taxon>Ascomycota</taxon>
        <taxon>Pezizomycotina</taxon>
        <taxon>Sordariomycetes</taxon>
        <taxon>Sordariomycetidae</taxon>
        <taxon>Coniochaetales</taxon>
        <taxon>Coniochaetaceae</taxon>
        <taxon>Coniochaeta</taxon>
    </lineage>
</organism>
<feature type="compositionally biased region" description="Basic and acidic residues" evidence="1">
    <location>
        <begin position="303"/>
        <end position="315"/>
    </location>
</feature>
<feature type="region of interest" description="Disordered" evidence="1">
    <location>
        <begin position="1"/>
        <end position="211"/>
    </location>
</feature>
<feature type="compositionally biased region" description="Basic and acidic residues" evidence="1">
    <location>
        <begin position="251"/>
        <end position="296"/>
    </location>
</feature>
<keyword evidence="4" id="KW-1185">Reference proteome</keyword>
<feature type="region of interest" description="Disordered" evidence="1">
    <location>
        <begin position="246"/>
        <end position="325"/>
    </location>
</feature>
<accession>A0A1J7JEV2</accession>
<name>A0A1J7JEV2_9PEZI</name>
<dbReference type="AlphaFoldDB" id="A0A1J7JEV2"/>
<gene>
    <name evidence="3" type="ORF">CONLIGDRAFT_672999</name>
</gene>
<reference evidence="3 4" key="1">
    <citation type="submission" date="2016-10" db="EMBL/GenBank/DDBJ databases">
        <title>Draft genome sequence of Coniochaeta ligniaria NRRL30616, a lignocellulolytic fungus for bioabatement of inhibitors in plant biomass hydrolysates.</title>
        <authorList>
            <consortium name="DOE Joint Genome Institute"/>
            <person name="Jimenez D.J."/>
            <person name="Hector R.E."/>
            <person name="Riley R."/>
            <person name="Sun H."/>
            <person name="Grigoriev I.V."/>
            <person name="Van Elsas J.D."/>
            <person name="Nichols N.N."/>
        </authorList>
    </citation>
    <scope>NUCLEOTIDE SEQUENCE [LARGE SCALE GENOMIC DNA]</scope>
    <source>
        <strain evidence="3 4">NRRL 30616</strain>
    </source>
</reference>
<protein>
    <recommendedName>
        <fullName evidence="2">DUF3752 domain-containing protein</fullName>
    </recommendedName>
</protein>
<dbReference type="Proteomes" id="UP000182658">
    <property type="component" value="Unassembled WGS sequence"/>
</dbReference>
<dbReference type="InParanoid" id="A0A1J7JEV2"/>
<dbReference type="PANTHER" id="PTHR46370:SF1">
    <property type="entry name" value="GPALPP MOTIFS-CONTAINING PROTEIN 1"/>
    <property type="match status" value="1"/>
</dbReference>
<dbReference type="PANTHER" id="PTHR46370">
    <property type="entry name" value="GPALPP MOTIFS-CONTAINING PROTEIN 1"/>
    <property type="match status" value="1"/>
</dbReference>